<name>L1L891_9ACTN</name>
<gene>
    <name evidence="2" type="ORF">STRIP9103_05742</name>
</gene>
<sequence length="38" mass="4044">MGIGRVVRSLTGKAFTTSPRSDNGRHECHVSAGPQEFG</sequence>
<comment type="caution">
    <text evidence="2">The sequence shown here is derived from an EMBL/GenBank/DDBJ whole genome shotgun (WGS) entry which is preliminary data.</text>
</comment>
<evidence type="ECO:0000256" key="1">
    <source>
        <dbReference type="SAM" id="MobiDB-lite"/>
    </source>
</evidence>
<keyword evidence="3" id="KW-1185">Reference proteome</keyword>
<accession>L1L891</accession>
<dbReference type="Proteomes" id="UP000010411">
    <property type="component" value="Unassembled WGS sequence"/>
</dbReference>
<dbReference type="AlphaFoldDB" id="L1L891"/>
<evidence type="ECO:0000313" key="3">
    <source>
        <dbReference type="Proteomes" id="UP000010411"/>
    </source>
</evidence>
<proteinExistence type="predicted"/>
<evidence type="ECO:0000313" key="2">
    <source>
        <dbReference type="EMBL" id="EKX69142.1"/>
    </source>
</evidence>
<dbReference type="EMBL" id="AEJC01000026">
    <property type="protein sequence ID" value="EKX69142.1"/>
    <property type="molecule type" value="Genomic_DNA"/>
</dbReference>
<protein>
    <submittedName>
        <fullName evidence="2">Uncharacterized protein</fullName>
    </submittedName>
</protein>
<organism evidence="2 3">
    <name type="scientific">Streptomyces ipomoeae 91-03</name>
    <dbReference type="NCBI Taxonomy" id="698759"/>
    <lineage>
        <taxon>Bacteria</taxon>
        <taxon>Bacillati</taxon>
        <taxon>Actinomycetota</taxon>
        <taxon>Actinomycetes</taxon>
        <taxon>Kitasatosporales</taxon>
        <taxon>Streptomycetaceae</taxon>
        <taxon>Streptomyces</taxon>
    </lineage>
</organism>
<feature type="region of interest" description="Disordered" evidence="1">
    <location>
        <begin position="1"/>
        <end position="38"/>
    </location>
</feature>
<reference evidence="2 3" key="1">
    <citation type="submission" date="2012-11" db="EMBL/GenBank/DDBJ databases">
        <authorList>
            <person name="Huguet-Tapia J.C."/>
            <person name="Durkin A.S."/>
            <person name="Pettis G.S."/>
            <person name="Badger J.H."/>
        </authorList>
    </citation>
    <scope>NUCLEOTIDE SEQUENCE [LARGE SCALE GENOMIC DNA]</scope>
    <source>
        <strain evidence="2 3">91-03</strain>
    </source>
</reference>